<accession>A0A2W5N8Q2</accession>
<keyword evidence="6" id="KW-0145">Chemotaxis</keyword>
<dbReference type="InterPro" id="IPR036429">
    <property type="entry name" value="SpoA-like_sf"/>
</dbReference>
<keyword evidence="7" id="KW-0283">Flagellar rotation</keyword>
<gene>
    <name evidence="13" type="ORF">DI556_11175</name>
</gene>
<evidence type="ECO:0000313" key="13">
    <source>
        <dbReference type="EMBL" id="PZQ49424.1"/>
    </source>
</evidence>
<evidence type="ECO:0000259" key="12">
    <source>
        <dbReference type="Pfam" id="PF01052"/>
    </source>
</evidence>
<dbReference type="SUPFAM" id="SSF101801">
    <property type="entry name" value="Surface presentation of antigens (SPOA)"/>
    <property type="match status" value="1"/>
</dbReference>
<dbReference type="InterPro" id="IPR001543">
    <property type="entry name" value="FliN-like_C"/>
</dbReference>
<sequence length="376" mass="39809">MLKRVLPGPRFLPRMRGVPFRLWQPNRPQSETRPVSPDPPMTPTAPSLLTRKLRRGGVARAPLPDLELIGAALARRVEDRLRPLVKTIVTAGAGPARVGKLAAAAGAIVVPALIGVVEVEDADTPGLLTARAELAYHLIDLLLGGDPAAAPPARVRPFTAIDMVLCRPVLDAVLAAFADAIGEGLGRRPAKAPTIRDQRQTLAQLRLAPDYIDVLSFEVTLTLGEAGRVGALTLILPLSALDVIRASVRSLDARAARDRRDDPWKLTMRRAAAAAPVPVTAELHRQTLSLAALRALAVGQVLEIPASAPSEIALTIPQPGGRTARLATAELGAYRGAKVVKLTEPPDDRPRRHVIAALGPDPAPPPVPGEPPQSES</sequence>
<evidence type="ECO:0000256" key="11">
    <source>
        <dbReference type="SAM" id="MobiDB-lite"/>
    </source>
</evidence>
<protein>
    <recommendedName>
        <fullName evidence="4">Flagellar motor switch protein FliM</fullName>
    </recommendedName>
</protein>
<dbReference type="Pfam" id="PF01052">
    <property type="entry name" value="FliMN_C"/>
    <property type="match status" value="1"/>
</dbReference>
<evidence type="ECO:0000256" key="4">
    <source>
        <dbReference type="ARBA" id="ARBA00021898"/>
    </source>
</evidence>
<keyword evidence="8" id="KW-0472">Membrane</keyword>
<reference evidence="13 14" key="1">
    <citation type="submission" date="2017-08" db="EMBL/GenBank/DDBJ databases">
        <title>Infants hospitalized years apart are colonized by the same room-sourced microbial strains.</title>
        <authorList>
            <person name="Brooks B."/>
            <person name="Olm M.R."/>
            <person name="Firek B.A."/>
            <person name="Baker R."/>
            <person name="Thomas B.C."/>
            <person name="Morowitz M.J."/>
            <person name="Banfield J.F."/>
        </authorList>
    </citation>
    <scope>NUCLEOTIDE SEQUENCE [LARGE SCALE GENOMIC DNA]</scope>
    <source>
        <strain evidence="13">S2_005_002_R2_34</strain>
    </source>
</reference>
<evidence type="ECO:0000313" key="14">
    <source>
        <dbReference type="Proteomes" id="UP000249185"/>
    </source>
</evidence>
<dbReference type="AlphaFoldDB" id="A0A2W5N8Q2"/>
<dbReference type="Gene3D" id="2.30.330.10">
    <property type="entry name" value="SpoA-like"/>
    <property type="match status" value="1"/>
</dbReference>
<feature type="domain" description="Flagellar motor switch protein FliN-like C-terminal" evidence="12">
    <location>
        <begin position="274"/>
        <end position="344"/>
    </location>
</feature>
<evidence type="ECO:0000256" key="5">
    <source>
        <dbReference type="ARBA" id="ARBA00022475"/>
    </source>
</evidence>
<dbReference type="GO" id="GO:0003774">
    <property type="term" value="F:cytoskeletal motor activity"/>
    <property type="evidence" value="ECO:0007669"/>
    <property type="project" value="InterPro"/>
</dbReference>
<evidence type="ECO:0000256" key="2">
    <source>
        <dbReference type="ARBA" id="ARBA00004202"/>
    </source>
</evidence>
<proteinExistence type="inferred from homology"/>
<evidence type="ECO:0000256" key="8">
    <source>
        <dbReference type="ARBA" id="ARBA00023136"/>
    </source>
</evidence>
<dbReference type="Pfam" id="PF02154">
    <property type="entry name" value="FliM"/>
    <property type="match status" value="1"/>
</dbReference>
<comment type="function">
    <text evidence="10">FliM is one of three proteins (FliG, FliN, FliM) that forms the rotor-mounted switch complex (C ring), located at the base of the basal body. This complex interacts with the CheY and CheZ chemotaxis proteins, in addition to contacting components of the motor that determine the direction of flagellar rotation.</text>
</comment>
<feature type="compositionally biased region" description="Pro residues" evidence="11">
    <location>
        <begin position="361"/>
        <end position="376"/>
    </location>
</feature>
<dbReference type="GO" id="GO:0071978">
    <property type="term" value="P:bacterial-type flagellum-dependent swarming motility"/>
    <property type="evidence" value="ECO:0007669"/>
    <property type="project" value="TreeGrafter"/>
</dbReference>
<evidence type="ECO:0000256" key="7">
    <source>
        <dbReference type="ARBA" id="ARBA00022779"/>
    </source>
</evidence>
<comment type="caution">
    <text evidence="13">The sequence shown here is derived from an EMBL/GenBank/DDBJ whole genome shotgun (WGS) entry which is preliminary data.</text>
</comment>
<dbReference type="PANTHER" id="PTHR30034:SF6">
    <property type="entry name" value="YOP PROTEINS TRANSLOCATION PROTEIN Q"/>
    <property type="match status" value="1"/>
</dbReference>
<organism evidence="13 14">
    <name type="scientific">Rhodovulum sulfidophilum</name>
    <name type="common">Rhodobacter sulfidophilus</name>
    <dbReference type="NCBI Taxonomy" id="35806"/>
    <lineage>
        <taxon>Bacteria</taxon>
        <taxon>Pseudomonadati</taxon>
        <taxon>Pseudomonadota</taxon>
        <taxon>Alphaproteobacteria</taxon>
        <taxon>Rhodobacterales</taxon>
        <taxon>Paracoccaceae</taxon>
        <taxon>Rhodovulum</taxon>
    </lineage>
</organism>
<evidence type="ECO:0000256" key="3">
    <source>
        <dbReference type="ARBA" id="ARBA00011049"/>
    </source>
</evidence>
<dbReference type="InterPro" id="IPR028976">
    <property type="entry name" value="CheC-like_sf"/>
</dbReference>
<feature type="region of interest" description="Disordered" evidence="11">
    <location>
        <begin position="22"/>
        <end position="47"/>
    </location>
</feature>
<dbReference type="PANTHER" id="PTHR30034">
    <property type="entry name" value="FLAGELLAR MOTOR SWITCH PROTEIN FLIM"/>
    <property type="match status" value="1"/>
</dbReference>
<dbReference type="GO" id="GO:0009425">
    <property type="term" value="C:bacterial-type flagellum basal body"/>
    <property type="evidence" value="ECO:0007669"/>
    <property type="project" value="UniProtKB-SubCell"/>
</dbReference>
<evidence type="ECO:0000256" key="1">
    <source>
        <dbReference type="ARBA" id="ARBA00004117"/>
    </source>
</evidence>
<dbReference type="GO" id="GO:0005886">
    <property type="term" value="C:plasma membrane"/>
    <property type="evidence" value="ECO:0007669"/>
    <property type="project" value="UniProtKB-SubCell"/>
</dbReference>
<dbReference type="GO" id="GO:0050918">
    <property type="term" value="P:positive chemotaxis"/>
    <property type="evidence" value="ECO:0007669"/>
    <property type="project" value="TreeGrafter"/>
</dbReference>
<keyword evidence="5" id="KW-1003">Cell membrane</keyword>
<feature type="region of interest" description="Disordered" evidence="11">
    <location>
        <begin position="342"/>
        <end position="376"/>
    </location>
</feature>
<name>A0A2W5N8Q2_RHOSU</name>
<dbReference type="Proteomes" id="UP000249185">
    <property type="component" value="Unassembled WGS sequence"/>
</dbReference>
<comment type="subcellular location">
    <subcellularLocation>
        <location evidence="1">Bacterial flagellum basal body</location>
    </subcellularLocation>
    <subcellularLocation>
        <location evidence="2">Cell membrane</location>
        <topology evidence="2">Peripheral membrane protein</topology>
    </subcellularLocation>
</comment>
<dbReference type="Gene3D" id="3.40.1550.10">
    <property type="entry name" value="CheC-like"/>
    <property type="match status" value="1"/>
</dbReference>
<comment type="similarity">
    <text evidence="3">Belongs to the FliM family.</text>
</comment>
<evidence type="ECO:0000256" key="9">
    <source>
        <dbReference type="ARBA" id="ARBA00023143"/>
    </source>
</evidence>
<dbReference type="EMBL" id="QFPW01000007">
    <property type="protein sequence ID" value="PZQ49424.1"/>
    <property type="molecule type" value="Genomic_DNA"/>
</dbReference>
<keyword evidence="9" id="KW-0975">Bacterial flagellum</keyword>
<dbReference type="InterPro" id="IPR001689">
    <property type="entry name" value="Flag_FliM"/>
</dbReference>
<evidence type="ECO:0000256" key="6">
    <source>
        <dbReference type="ARBA" id="ARBA00022500"/>
    </source>
</evidence>
<evidence type="ECO:0000256" key="10">
    <source>
        <dbReference type="ARBA" id="ARBA00025044"/>
    </source>
</evidence>